<dbReference type="AlphaFoldDB" id="A0A179T1H1"/>
<dbReference type="Proteomes" id="UP000078534">
    <property type="component" value="Unassembled WGS sequence"/>
</dbReference>
<dbReference type="OrthoDB" id="9799321at2"/>
<name>A0A179T1H1_9BACI</name>
<dbReference type="InterPro" id="IPR016181">
    <property type="entry name" value="Acyl_CoA_acyltransferase"/>
</dbReference>
<dbReference type="Gene3D" id="3.40.630.30">
    <property type="match status" value="1"/>
</dbReference>
<evidence type="ECO:0000313" key="2">
    <source>
        <dbReference type="EMBL" id="OAS87474.1"/>
    </source>
</evidence>
<dbReference type="SUPFAM" id="SSF55729">
    <property type="entry name" value="Acyl-CoA N-acyltransferases (Nat)"/>
    <property type="match status" value="1"/>
</dbReference>
<feature type="domain" description="N-acetyltransferase" evidence="1">
    <location>
        <begin position="32"/>
        <end position="179"/>
    </location>
</feature>
<keyword evidence="3" id="KW-1185">Reference proteome</keyword>
<dbReference type="RefSeq" id="WP_066330141.1">
    <property type="nucleotide sequence ID" value="NZ_LWSG01000009.1"/>
</dbReference>
<dbReference type="GO" id="GO:1990189">
    <property type="term" value="F:protein N-terminal-serine acetyltransferase activity"/>
    <property type="evidence" value="ECO:0007669"/>
    <property type="project" value="TreeGrafter"/>
</dbReference>
<dbReference type="InterPro" id="IPR000182">
    <property type="entry name" value="GNAT_dom"/>
</dbReference>
<dbReference type="PANTHER" id="PTHR43441:SF3">
    <property type="entry name" value="ACETYLTRANSFERASE"/>
    <property type="match status" value="1"/>
</dbReference>
<keyword evidence="2" id="KW-0808">Transferase</keyword>
<evidence type="ECO:0000313" key="3">
    <source>
        <dbReference type="Proteomes" id="UP000078534"/>
    </source>
</evidence>
<reference evidence="3" key="1">
    <citation type="submission" date="2016-04" db="EMBL/GenBank/DDBJ databases">
        <authorList>
            <person name="Lyu Z."/>
            <person name="Lyu W."/>
        </authorList>
    </citation>
    <scope>NUCLEOTIDE SEQUENCE [LARGE SCALE GENOMIC DNA]</scope>
    <source>
        <strain evidence="3">C44</strain>
    </source>
</reference>
<evidence type="ECO:0000259" key="1">
    <source>
        <dbReference type="PROSITE" id="PS51186"/>
    </source>
</evidence>
<gene>
    <name evidence="2" type="ORF">A6K24_20095</name>
</gene>
<dbReference type="GO" id="GO:0008999">
    <property type="term" value="F:protein-N-terminal-alanine acetyltransferase activity"/>
    <property type="evidence" value="ECO:0007669"/>
    <property type="project" value="TreeGrafter"/>
</dbReference>
<dbReference type="STRING" id="152268.A6K24_20095"/>
<dbReference type="PANTHER" id="PTHR43441">
    <property type="entry name" value="RIBOSOMAL-PROTEIN-SERINE ACETYLTRANSFERASE"/>
    <property type="match status" value="1"/>
</dbReference>
<dbReference type="Pfam" id="PF13302">
    <property type="entry name" value="Acetyltransf_3"/>
    <property type="match status" value="1"/>
</dbReference>
<proteinExistence type="predicted"/>
<comment type="caution">
    <text evidence="2">The sequence shown here is derived from an EMBL/GenBank/DDBJ whole genome shotgun (WGS) entry which is preliminary data.</text>
</comment>
<organism evidence="2 3">
    <name type="scientific">Metabacillus litoralis</name>
    <dbReference type="NCBI Taxonomy" id="152268"/>
    <lineage>
        <taxon>Bacteria</taxon>
        <taxon>Bacillati</taxon>
        <taxon>Bacillota</taxon>
        <taxon>Bacilli</taxon>
        <taxon>Bacillales</taxon>
        <taxon>Bacillaceae</taxon>
        <taxon>Metabacillus</taxon>
    </lineage>
</organism>
<dbReference type="GO" id="GO:0005737">
    <property type="term" value="C:cytoplasm"/>
    <property type="evidence" value="ECO:0007669"/>
    <property type="project" value="TreeGrafter"/>
</dbReference>
<protein>
    <submittedName>
        <fullName evidence="2">Acetyltransferase</fullName>
    </submittedName>
</protein>
<dbReference type="PROSITE" id="PS51186">
    <property type="entry name" value="GNAT"/>
    <property type="match status" value="1"/>
</dbReference>
<accession>A0A179T1H1</accession>
<dbReference type="EMBL" id="LWSG01000009">
    <property type="protein sequence ID" value="OAS87474.1"/>
    <property type="molecule type" value="Genomic_DNA"/>
</dbReference>
<dbReference type="InterPro" id="IPR051908">
    <property type="entry name" value="Ribosomal_N-acetyltransferase"/>
</dbReference>
<sequence>MNPILLDFPSEFTTKHLLLRAPKFGDGKAVNSAILASINELKQWLPFAQQAPTLEDTEINTREAIAKFISREDLRFLIFDRFTDQFIGSTGLHRINWEIRSFEIGYWIDSRFSGKGFMTEAVQGLIYFAETELAAKRIEIRCDSNNVKSRNIPEKLGFTLEGTFHHDALSADGTSLRDTSVFAKII</sequence>